<evidence type="ECO:0000313" key="2">
    <source>
        <dbReference type="EMBL" id="MEW2364093.1"/>
    </source>
</evidence>
<accession>A0ABV3LXB1</accession>
<keyword evidence="3" id="KW-1185">Reference proteome</keyword>
<name>A0ABV3LXB1_9ACTN</name>
<comment type="caution">
    <text evidence="2">The sequence shown here is derived from an EMBL/GenBank/DDBJ whole genome shotgun (WGS) entry which is preliminary data.</text>
</comment>
<evidence type="ECO:0000313" key="3">
    <source>
        <dbReference type="Proteomes" id="UP001553843"/>
    </source>
</evidence>
<dbReference type="Proteomes" id="UP001553843">
    <property type="component" value="Unassembled WGS sequence"/>
</dbReference>
<feature type="transmembrane region" description="Helical" evidence="1">
    <location>
        <begin position="66"/>
        <end position="84"/>
    </location>
</feature>
<sequence>MTAPDTTSRVAPATVATDRFTPSTSAIRVFAALGLLLLAVTSVLFVTIVLRQAYSGDGASGPLVDVAQLAMALSAIAGLSALCLPGTAMSPAARRGTVWAQYVLAVGGPMLAAVDFA</sequence>
<dbReference type="EMBL" id="JBEYRS010000007">
    <property type="protein sequence ID" value="MEW2364093.1"/>
    <property type="molecule type" value="Genomic_DNA"/>
</dbReference>
<reference evidence="2 3" key="1">
    <citation type="submission" date="2024-06" db="EMBL/GenBank/DDBJ databases">
        <title>The Natural Products Discovery Center: Release of the First 8490 Sequenced Strains for Exploring Actinobacteria Biosynthetic Diversity.</title>
        <authorList>
            <person name="Kalkreuter E."/>
            <person name="Kautsar S.A."/>
            <person name="Yang D."/>
            <person name="Bader C.D."/>
            <person name="Teijaro C.N."/>
            <person name="Fluegel L."/>
            <person name="Davis C.M."/>
            <person name="Simpson J.R."/>
            <person name="Lauterbach L."/>
            <person name="Steele A.D."/>
            <person name="Gui C."/>
            <person name="Meng S."/>
            <person name="Li G."/>
            <person name="Viehrig K."/>
            <person name="Ye F."/>
            <person name="Su P."/>
            <person name="Kiefer A.F."/>
            <person name="Nichols A."/>
            <person name="Cepeda A.J."/>
            <person name="Yan W."/>
            <person name="Fan B."/>
            <person name="Jiang Y."/>
            <person name="Adhikari A."/>
            <person name="Zheng C.-J."/>
            <person name="Schuster L."/>
            <person name="Cowan T.M."/>
            <person name="Smanski M.J."/>
            <person name="Chevrette M.G."/>
            <person name="De Carvalho L.P.S."/>
            <person name="Shen B."/>
        </authorList>
    </citation>
    <scope>NUCLEOTIDE SEQUENCE [LARGE SCALE GENOMIC DNA]</scope>
    <source>
        <strain evidence="2 3">NPDC047833</strain>
    </source>
</reference>
<protein>
    <submittedName>
        <fullName evidence="2">Uncharacterized protein</fullName>
    </submittedName>
</protein>
<evidence type="ECO:0000256" key="1">
    <source>
        <dbReference type="SAM" id="Phobius"/>
    </source>
</evidence>
<dbReference type="RefSeq" id="WP_359780009.1">
    <property type="nucleotide sequence ID" value="NZ_JBEYRR010000007.1"/>
</dbReference>
<gene>
    <name evidence="2" type="ORF">AB0887_19410</name>
</gene>
<keyword evidence="1" id="KW-1133">Transmembrane helix</keyword>
<organism evidence="2 3">
    <name type="scientific">Streptomyces huasconensis</name>
    <dbReference type="NCBI Taxonomy" id="1854574"/>
    <lineage>
        <taxon>Bacteria</taxon>
        <taxon>Bacillati</taxon>
        <taxon>Actinomycetota</taxon>
        <taxon>Actinomycetes</taxon>
        <taxon>Kitasatosporales</taxon>
        <taxon>Streptomycetaceae</taxon>
        <taxon>Streptomyces</taxon>
    </lineage>
</organism>
<feature type="transmembrane region" description="Helical" evidence="1">
    <location>
        <begin position="29"/>
        <end position="54"/>
    </location>
</feature>
<keyword evidence="1" id="KW-0472">Membrane</keyword>
<proteinExistence type="predicted"/>
<keyword evidence="1" id="KW-0812">Transmembrane</keyword>